<evidence type="ECO:0000256" key="1">
    <source>
        <dbReference type="ARBA" id="ARBA00022741"/>
    </source>
</evidence>
<dbReference type="RefSeq" id="WP_010462108.1">
    <property type="nucleotide sequence ID" value="NZ_CP005960.1"/>
</dbReference>
<dbReference type="EMBL" id="CP005960">
    <property type="protein sequence ID" value="AHZ69019.1"/>
    <property type="molecule type" value="Genomic_DNA"/>
</dbReference>
<dbReference type="Proteomes" id="UP000026913">
    <property type="component" value="Chromosome"/>
</dbReference>
<evidence type="ECO:0000313" key="5">
    <source>
        <dbReference type="EMBL" id="AHZ69019.1"/>
    </source>
</evidence>
<dbReference type="NCBIfam" id="TIGR00724">
    <property type="entry name" value="urea_amlyse_rel"/>
    <property type="match status" value="1"/>
</dbReference>
<dbReference type="Gene3D" id="2.40.100.10">
    <property type="entry name" value="Cyclophilin-like"/>
    <property type="match status" value="1"/>
</dbReference>
<proteinExistence type="predicted"/>
<dbReference type="Pfam" id="PF02626">
    <property type="entry name" value="CT_A_B"/>
    <property type="match status" value="1"/>
</dbReference>
<organism evidence="5 6">
    <name type="scientific">Pseudomonas mandelii JR-1</name>
    <dbReference type="NCBI Taxonomy" id="1147786"/>
    <lineage>
        <taxon>Bacteria</taxon>
        <taxon>Pseudomonadati</taxon>
        <taxon>Pseudomonadota</taxon>
        <taxon>Gammaproteobacteria</taxon>
        <taxon>Pseudomonadales</taxon>
        <taxon>Pseudomonadaceae</taxon>
        <taxon>Pseudomonas</taxon>
    </lineage>
</organism>
<dbReference type="AlphaFoldDB" id="A0A024E7W4"/>
<dbReference type="SMART" id="SM00797">
    <property type="entry name" value="AHS2"/>
    <property type="match status" value="1"/>
</dbReference>
<dbReference type="KEGG" id="pman:OU5_1940"/>
<evidence type="ECO:0000256" key="3">
    <source>
        <dbReference type="ARBA" id="ARBA00022840"/>
    </source>
</evidence>
<sequence length="308" mass="33017">MSRLLIEASTPLCLLQDAGRFGVRHLGVTQGGGLDWRSMSWANWLLGNGLDAPVIEITLGGFSVVAEEDCVLALAGADLGAQVDGEALAPWRSFRLNKGQRLQFTQPLLGARAYLAAPGGFDAPKVLGSSATVVREELGGLDGMGRPLAKGAPLSYRGSALLLLRELPAEHRPNFKVDSPLDVVLGAQIGEFSGQSLFDAFNSVWTLDSRADRMGIRLLGTPLQYQGQPMISEGIPLGAVQVPPDGQPIVLLNDRQTIGGYPRLGALTPLALARLAQCLPGAKVRLRPVVQEVAHREQVEYLQRFSNR</sequence>
<dbReference type="PANTHER" id="PTHR43309">
    <property type="entry name" value="5-OXOPROLINASE SUBUNIT C"/>
    <property type="match status" value="1"/>
</dbReference>
<accession>A0A024E7W4</accession>
<dbReference type="GO" id="GO:0016787">
    <property type="term" value="F:hydrolase activity"/>
    <property type="evidence" value="ECO:0007669"/>
    <property type="project" value="UniProtKB-KW"/>
</dbReference>
<name>A0A024E7W4_9PSED</name>
<dbReference type="InterPro" id="IPR029000">
    <property type="entry name" value="Cyclophilin-like_dom_sf"/>
</dbReference>
<dbReference type="HOGENOM" id="CLU_028967_0_3_6"/>
<dbReference type="OrthoDB" id="9768696at2"/>
<dbReference type="InterPro" id="IPR003778">
    <property type="entry name" value="CT_A_B"/>
</dbReference>
<feature type="domain" description="Carboxyltransferase" evidence="4">
    <location>
        <begin position="25"/>
        <end position="305"/>
    </location>
</feature>
<dbReference type="PANTHER" id="PTHR43309:SF4">
    <property type="entry name" value="CARBOXYLTRANSFERASE DOMAIN-CONTAINING PROTEIN"/>
    <property type="match status" value="1"/>
</dbReference>
<dbReference type="GO" id="GO:0005524">
    <property type="term" value="F:ATP binding"/>
    <property type="evidence" value="ECO:0007669"/>
    <property type="project" value="UniProtKB-KW"/>
</dbReference>
<keyword evidence="2 5" id="KW-0378">Hydrolase</keyword>
<dbReference type="InterPro" id="IPR052708">
    <property type="entry name" value="PxpC"/>
</dbReference>
<protein>
    <submittedName>
        <fullName evidence="5">Allophanate hydrolase subunit 2</fullName>
    </submittedName>
</protein>
<evidence type="ECO:0000313" key="6">
    <source>
        <dbReference type="Proteomes" id="UP000026913"/>
    </source>
</evidence>
<gene>
    <name evidence="5" type="ORF">OU5_1940</name>
</gene>
<keyword evidence="3" id="KW-0067">ATP-binding</keyword>
<reference evidence="5 6" key="1">
    <citation type="journal article" date="2012" name="J. Bacteriol.">
        <title>Genome sequence of cold-adapted Pseudomonas mandelii strain JR-1.</title>
        <authorList>
            <person name="Jang S.H."/>
            <person name="Kim J."/>
            <person name="Kim J."/>
            <person name="Hong S."/>
            <person name="Lee C."/>
        </authorList>
    </citation>
    <scope>NUCLEOTIDE SEQUENCE [LARGE SCALE GENOMIC DNA]</scope>
    <source>
        <strain evidence="5 6">JR-1</strain>
    </source>
</reference>
<evidence type="ECO:0000259" key="4">
    <source>
        <dbReference type="SMART" id="SM00797"/>
    </source>
</evidence>
<keyword evidence="1" id="KW-0547">Nucleotide-binding</keyword>
<evidence type="ECO:0000256" key="2">
    <source>
        <dbReference type="ARBA" id="ARBA00022801"/>
    </source>
</evidence>